<dbReference type="Proteomes" id="UP001497480">
    <property type="component" value="Unassembled WGS sequence"/>
</dbReference>
<accession>A0AAV1Y743</accession>
<evidence type="ECO:0000256" key="1">
    <source>
        <dbReference type="SAM" id="MobiDB-lite"/>
    </source>
</evidence>
<dbReference type="PANTHER" id="PTHR34222:SF79">
    <property type="entry name" value="RETROVIRUS-RELATED POL POLYPROTEIN FROM TRANSPOSON TNT 1-94"/>
    <property type="match status" value="1"/>
</dbReference>
<dbReference type="AlphaFoldDB" id="A0AAV1Y743"/>
<protein>
    <submittedName>
        <fullName evidence="2">Uncharacterized protein</fullName>
    </submittedName>
</protein>
<feature type="region of interest" description="Disordered" evidence="1">
    <location>
        <begin position="50"/>
        <end position="82"/>
    </location>
</feature>
<dbReference type="EMBL" id="CAXHTB010000022">
    <property type="protein sequence ID" value="CAL0329735.1"/>
    <property type="molecule type" value="Genomic_DNA"/>
</dbReference>
<keyword evidence="3" id="KW-1185">Reference proteome</keyword>
<name>A0AAV1Y743_LUPLU</name>
<sequence length="196" mass="22068">MIEPLPNMTKVLPLVAQQEGQLQDQQSESKAMALAGNWKRGGYSQKALERTKPNNSGRAYNTGNTTGYGRRNYSFNNKGTWTRPPSSRKYCTHCKRNGHTLQTCYKIHGFPKKISASKADKANFVSVTNTEPEKDHKYHNNDTNFGLRQEQFKCLVNMLQQSGTIPTKERTNVLSASTIDPNMHSECSKSTPKPIE</sequence>
<feature type="compositionally biased region" description="Polar residues" evidence="1">
    <location>
        <begin position="53"/>
        <end position="82"/>
    </location>
</feature>
<evidence type="ECO:0000313" key="2">
    <source>
        <dbReference type="EMBL" id="CAL0329735.1"/>
    </source>
</evidence>
<gene>
    <name evidence="2" type="ORF">LLUT_LOCUS30795</name>
</gene>
<evidence type="ECO:0000313" key="3">
    <source>
        <dbReference type="Proteomes" id="UP001497480"/>
    </source>
</evidence>
<dbReference type="PANTHER" id="PTHR34222">
    <property type="entry name" value="GAG_PRE-INTEGRS DOMAIN-CONTAINING PROTEIN"/>
    <property type="match status" value="1"/>
</dbReference>
<organism evidence="2 3">
    <name type="scientific">Lupinus luteus</name>
    <name type="common">European yellow lupine</name>
    <dbReference type="NCBI Taxonomy" id="3873"/>
    <lineage>
        <taxon>Eukaryota</taxon>
        <taxon>Viridiplantae</taxon>
        <taxon>Streptophyta</taxon>
        <taxon>Embryophyta</taxon>
        <taxon>Tracheophyta</taxon>
        <taxon>Spermatophyta</taxon>
        <taxon>Magnoliopsida</taxon>
        <taxon>eudicotyledons</taxon>
        <taxon>Gunneridae</taxon>
        <taxon>Pentapetalae</taxon>
        <taxon>rosids</taxon>
        <taxon>fabids</taxon>
        <taxon>Fabales</taxon>
        <taxon>Fabaceae</taxon>
        <taxon>Papilionoideae</taxon>
        <taxon>50 kb inversion clade</taxon>
        <taxon>genistoids sensu lato</taxon>
        <taxon>core genistoids</taxon>
        <taxon>Genisteae</taxon>
        <taxon>Lupinus</taxon>
    </lineage>
</organism>
<proteinExistence type="predicted"/>
<reference evidence="2 3" key="1">
    <citation type="submission" date="2024-03" db="EMBL/GenBank/DDBJ databases">
        <authorList>
            <person name="Martinez-Hernandez J."/>
        </authorList>
    </citation>
    <scope>NUCLEOTIDE SEQUENCE [LARGE SCALE GENOMIC DNA]</scope>
</reference>
<comment type="caution">
    <text evidence="2">The sequence shown here is derived from an EMBL/GenBank/DDBJ whole genome shotgun (WGS) entry which is preliminary data.</text>
</comment>